<dbReference type="EnsemblMetazoa" id="CLYHEMT021995.1">
    <property type="protein sequence ID" value="CLYHEMP021995.1"/>
    <property type="gene ID" value="CLYHEMG021995"/>
</dbReference>
<dbReference type="PANTHER" id="PTHR10902">
    <property type="entry name" value="60S RIBOSOMAL PROTEIN L35A"/>
    <property type="match status" value="1"/>
</dbReference>
<keyword evidence="2" id="KW-0689">Ribosomal protein</keyword>
<reference evidence="6" key="1">
    <citation type="submission" date="2021-01" db="UniProtKB">
        <authorList>
            <consortium name="EnsemblMetazoa"/>
        </authorList>
    </citation>
    <scope>IDENTIFICATION</scope>
</reference>
<dbReference type="InterPro" id="IPR018266">
    <property type="entry name" value="Ribosomal_eL33_CS"/>
</dbReference>
<evidence type="ECO:0000256" key="3">
    <source>
        <dbReference type="ARBA" id="ARBA00023274"/>
    </source>
</evidence>
<evidence type="ECO:0000256" key="1">
    <source>
        <dbReference type="ARBA" id="ARBA00009269"/>
    </source>
</evidence>
<evidence type="ECO:0000256" key="2">
    <source>
        <dbReference type="ARBA" id="ARBA00022980"/>
    </source>
</evidence>
<dbReference type="HAMAP" id="MF_00573">
    <property type="entry name" value="Ribosomal_eL33"/>
    <property type="match status" value="1"/>
</dbReference>
<dbReference type="FunFam" id="2.40.10.190:FF:000001">
    <property type="entry name" value="60S ribosomal protein L35a"/>
    <property type="match status" value="1"/>
</dbReference>
<name>A0A7M5XF76_9CNID</name>
<dbReference type="AlphaFoldDB" id="A0A7M5XF76"/>
<dbReference type="Proteomes" id="UP000594262">
    <property type="component" value="Unplaced"/>
</dbReference>
<dbReference type="SUPFAM" id="SSF50447">
    <property type="entry name" value="Translation proteins"/>
    <property type="match status" value="1"/>
</dbReference>
<comment type="similarity">
    <text evidence="1">Belongs to the eukaryotic ribosomal protein eL33 family.</text>
</comment>
<dbReference type="GO" id="GO:1990904">
    <property type="term" value="C:ribonucleoprotein complex"/>
    <property type="evidence" value="ECO:0007669"/>
    <property type="project" value="UniProtKB-KW"/>
</dbReference>
<dbReference type="GO" id="GO:0003735">
    <property type="term" value="F:structural constituent of ribosome"/>
    <property type="evidence" value="ECO:0007669"/>
    <property type="project" value="InterPro"/>
</dbReference>
<accession>A0A7M5XF76</accession>
<dbReference type="RefSeq" id="XP_066913988.1">
    <property type="nucleotide sequence ID" value="XM_067057887.1"/>
</dbReference>
<dbReference type="Pfam" id="PF01247">
    <property type="entry name" value="Ribosomal_L35Ae"/>
    <property type="match status" value="1"/>
</dbReference>
<sequence length="113" mass="12783">MSQSVRLYTKGIFVGYQRGLRNQHEQCSLLKLEGVTNKAETDFYLGKRVAYVYRVSNKSVAKGNRKASKVRVIWGKVTRPHGSTGTVRAKFRHNLPPKAIGASVRIMMYPSRV</sequence>
<organism evidence="6 7">
    <name type="scientific">Clytia hemisphaerica</name>
    <dbReference type="NCBI Taxonomy" id="252671"/>
    <lineage>
        <taxon>Eukaryota</taxon>
        <taxon>Metazoa</taxon>
        <taxon>Cnidaria</taxon>
        <taxon>Hydrozoa</taxon>
        <taxon>Hydroidolina</taxon>
        <taxon>Leptothecata</taxon>
        <taxon>Obeliida</taxon>
        <taxon>Clytiidae</taxon>
        <taxon>Clytia</taxon>
    </lineage>
</organism>
<dbReference type="InterPro" id="IPR038661">
    <property type="entry name" value="Ribosomal_eL33_sf"/>
</dbReference>
<dbReference type="PROSITE" id="PS01105">
    <property type="entry name" value="RIBOSOMAL_L35AE"/>
    <property type="match status" value="1"/>
</dbReference>
<evidence type="ECO:0000313" key="6">
    <source>
        <dbReference type="EnsemblMetazoa" id="CLYHEMP021995.1"/>
    </source>
</evidence>
<dbReference type="GeneID" id="136801258"/>
<dbReference type="GO" id="GO:0006412">
    <property type="term" value="P:translation"/>
    <property type="evidence" value="ECO:0007669"/>
    <property type="project" value="InterPro"/>
</dbReference>
<keyword evidence="3" id="KW-0687">Ribonucleoprotein</keyword>
<dbReference type="InterPro" id="IPR001780">
    <property type="entry name" value="Ribosomal_eL33"/>
</dbReference>
<keyword evidence="7" id="KW-1185">Reference proteome</keyword>
<dbReference type="Gene3D" id="2.40.10.190">
    <property type="entry name" value="translation elongation factor selb, chain A, domain 4"/>
    <property type="match status" value="1"/>
</dbReference>
<proteinExistence type="inferred from homology"/>
<evidence type="ECO:0000256" key="5">
    <source>
        <dbReference type="ARBA" id="ARBA00035530"/>
    </source>
</evidence>
<protein>
    <recommendedName>
        <fullName evidence="4">Large ribosomal subunit protein eL33</fullName>
    </recommendedName>
    <alternativeName>
        <fullName evidence="5">60S ribosomal protein L35a</fullName>
    </alternativeName>
</protein>
<dbReference type="InterPro" id="IPR009000">
    <property type="entry name" value="Transl_B-barrel_sf"/>
</dbReference>
<dbReference type="OrthoDB" id="1166329at2759"/>
<dbReference type="GO" id="GO:0005840">
    <property type="term" value="C:ribosome"/>
    <property type="evidence" value="ECO:0007669"/>
    <property type="project" value="UniProtKB-KW"/>
</dbReference>
<evidence type="ECO:0000256" key="4">
    <source>
        <dbReference type="ARBA" id="ARBA00035228"/>
    </source>
</evidence>
<evidence type="ECO:0000313" key="7">
    <source>
        <dbReference type="Proteomes" id="UP000594262"/>
    </source>
</evidence>